<proteinExistence type="predicted"/>
<name>A0ABV4F991_BRAEL</name>
<dbReference type="EMBL" id="JBGBZA010000002">
    <property type="protein sequence ID" value="MEY9319488.1"/>
    <property type="molecule type" value="Genomic_DNA"/>
</dbReference>
<protein>
    <submittedName>
        <fullName evidence="1">Uncharacterized protein</fullName>
    </submittedName>
</protein>
<keyword evidence="2" id="KW-1185">Reference proteome</keyword>
<accession>A0ABV4F991</accession>
<comment type="caution">
    <text evidence="1">The sequence shown here is derived from an EMBL/GenBank/DDBJ whole genome shotgun (WGS) entry which is preliminary data.</text>
</comment>
<sequence length="200" mass="21839">MTYKYLISFGGPGRTRTCNQTVMSGRTRDAAVDFSAFFVMVGRVYRSWRDRFWCETGAVGRASDPDRRTAWLVGSTSTLSASSFAPFTSTTYRGPADRHRSTGRASRIQCSPPALNVPRVAAPITPVVRPRSASLQQLPAQIPTNEQEALAPESANASRGADQIRMCNYGLSRIASIILFIASRASIRILGLGLTNCRMT</sequence>
<organism evidence="1 2">
    <name type="scientific">Bradyrhizobium elkanii</name>
    <dbReference type="NCBI Taxonomy" id="29448"/>
    <lineage>
        <taxon>Bacteria</taxon>
        <taxon>Pseudomonadati</taxon>
        <taxon>Pseudomonadota</taxon>
        <taxon>Alphaproteobacteria</taxon>
        <taxon>Hyphomicrobiales</taxon>
        <taxon>Nitrobacteraceae</taxon>
        <taxon>Bradyrhizobium</taxon>
    </lineage>
</organism>
<gene>
    <name evidence="1" type="ORF">ABIF29_006287</name>
</gene>
<reference evidence="1 2" key="1">
    <citation type="submission" date="2024-07" db="EMBL/GenBank/DDBJ databases">
        <title>Genomic Encyclopedia of Type Strains, Phase V (KMG-V): Genome sequencing to study the core and pangenomes of soil and plant-associated prokaryotes.</title>
        <authorList>
            <person name="Whitman W."/>
        </authorList>
    </citation>
    <scope>NUCLEOTIDE SEQUENCE [LARGE SCALE GENOMIC DNA]</scope>
    <source>
        <strain evidence="1 2">USDA 415</strain>
    </source>
</reference>
<evidence type="ECO:0000313" key="1">
    <source>
        <dbReference type="EMBL" id="MEY9319488.1"/>
    </source>
</evidence>
<evidence type="ECO:0000313" key="2">
    <source>
        <dbReference type="Proteomes" id="UP001565471"/>
    </source>
</evidence>
<dbReference type="Proteomes" id="UP001565471">
    <property type="component" value="Unassembled WGS sequence"/>
</dbReference>